<dbReference type="STRING" id="1227498.C492_11820"/>
<dbReference type="RefSeq" id="WP_008423642.1">
    <property type="nucleotide sequence ID" value="NZ_AOIA01000114.1"/>
</dbReference>
<organism evidence="1 2">
    <name type="scientific">Natronococcus jeotgali DSM 18795</name>
    <dbReference type="NCBI Taxonomy" id="1227498"/>
    <lineage>
        <taxon>Archaea</taxon>
        <taxon>Methanobacteriati</taxon>
        <taxon>Methanobacteriota</taxon>
        <taxon>Stenosarchaea group</taxon>
        <taxon>Halobacteria</taxon>
        <taxon>Halobacteriales</taxon>
        <taxon>Natrialbaceae</taxon>
        <taxon>Natronococcus</taxon>
    </lineage>
</organism>
<keyword evidence="2" id="KW-1185">Reference proteome</keyword>
<name>L9XAS7_9EURY</name>
<accession>L9XAS7</accession>
<dbReference type="AlphaFoldDB" id="L9XAS7"/>
<evidence type="ECO:0000313" key="1">
    <source>
        <dbReference type="EMBL" id="ELY58501.1"/>
    </source>
</evidence>
<gene>
    <name evidence="1" type="ORF">C492_11820</name>
</gene>
<reference evidence="1 2" key="1">
    <citation type="journal article" date="2014" name="PLoS Genet.">
        <title>Phylogenetically driven sequencing of extremely halophilic archaea reveals strategies for static and dynamic osmo-response.</title>
        <authorList>
            <person name="Becker E.A."/>
            <person name="Seitzer P.M."/>
            <person name="Tritt A."/>
            <person name="Larsen D."/>
            <person name="Krusor M."/>
            <person name="Yao A.I."/>
            <person name="Wu D."/>
            <person name="Madern D."/>
            <person name="Eisen J.A."/>
            <person name="Darling A.E."/>
            <person name="Facciotti M.T."/>
        </authorList>
    </citation>
    <scope>NUCLEOTIDE SEQUENCE [LARGE SCALE GENOMIC DNA]</scope>
    <source>
        <strain evidence="1 2">DSM 18795</strain>
    </source>
</reference>
<proteinExistence type="predicted"/>
<sequence length="151" mass="17197">MKCDLCKTGKLATHEDDTGRKLCGTHAEKVESGEWDGTAVDVEKIDNPVVDQHSVTCPFCGGLADERETIDLYEQDEIKREGEAHRECWQEFQDHRCAANFDSDYDRASIVLRDGYITVEGECGVCNRELEEHYDYRCLVDRETMKEVPGS</sequence>
<protein>
    <submittedName>
        <fullName evidence="1">Uncharacterized protein</fullName>
    </submittedName>
</protein>
<evidence type="ECO:0000313" key="2">
    <source>
        <dbReference type="Proteomes" id="UP000011531"/>
    </source>
</evidence>
<dbReference type="OrthoDB" id="345933at2157"/>
<dbReference type="EMBL" id="AOIA01000114">
    <property type="protein sequence ID" value="ELY58501.1"/>
    <property type="molecule type" value="Genomic_DNA"/>
</dbReference>
<dbReference type="Proteomes" id="UP000011531">
    <property type="component" value="Unassembled WGS sequence"/>
</dbReference>
<comment type="caution">
    <text evidence="1">The sequence shown here is derived from an EMBL/GenBank/DDBJ whole genome shotgun (WGS) entry which is preliminary data.</text>
</comment>